<dbReference type="EMBL" id="AZHF01000010">
    <property type="protein sequence ID" value="OAA69960.1"/>
    <property type="molecule type" value="Genomic_DNA"/>
</dbReference>
<name>A0A168BD90_CORDF</name>
<organism evidence="1 2">
    <name type="scientific">Akanthomyces lecanii RCEF 1005</name>
    <dbReference type="NCBI Taxonomy" id="1081108"/>
    <lineage>
        <taxon>Eukaryota</taxon>
        <taxon>Fungi</taxon>
        <taxon>Dikarya</taxon>
        <taxon>Ascomycota</taxon>
        <taxon>Pezizomycotina</taxon>
        <taxon>Sordariomycetes</taxon>
        <taxon>Hypocreomycetidae</taxon>
        <taxon>Hypocreales</taxon>
        <taxon>Cordycipitaceae</taxon>
        <taxon>Akanthomyces</taxon>
        <taxon>Cordyceps confragosa</taxon>
    </lineage>
</organism>
<dbReference type="SUPFAM" id="SSF53474">
    <property type="entry name" value="alpha/beta-Hydrolases"/>
    <property type="match status" value="1"/>
</dbReference>
<sequence>MATEPSFDDPRYSRECILPGSIIQGRSEPLKMTYADYGYRNEEHPEEENVFLFFPPLLGSRWMHTAKDNLAKKFKVRIINVERPGYGGTDEVEVQDRLRVWQAAIPALLTHLNIKHVSVGCHSAGTVYALDFVLHHPEFLHPERPHLAIAGPWIPPAQSGVISMRITQRLPGAVIGRSEALARFMRSTVNPAIGASVSAVSSILGVVARSIGTATTPPASDGPETDGEMEMRLRPALLSKAYSENLQGMGTDAVLMMHKVPDASTGGLVAGWSDWGDYEAYVPRLVEALRAAGRKLTVDAFHAETDSMVGDHGEQGPTWFDACWAADRCGDGVITYSASCVDEADHDLVWSIKFGVPEKVFTKIGRRDGNDEKRPEGPAVET</sequence>
<evidence type="ECO:0000313" key="2">
    <source>
        <dbReference type="Proteomes" id="UP000076881"/>
    </source>
</evidence>
<dbReference type="STRING" id="1081108.A0A168BD90"/>
<accession>A0A168BD90</accession>
<evidence type="ECO:0008006" key="3">
    <source>
        <dbReference type="Google" id="ProtNLM"/>
    </source>
</evidence>
<dbReference type="OrthoDB" id="294702at2759"/>
<keyword evidence="2" id="KW-1185">Reference proteome</keyword>
<dbReference type="InterPro" id="IPR029058">
    <property type="entry name" value="AB_hydrolase_fold"/>
</dbReference>
<dbReference type="AlphaFoldDB" id="A0A168BD90"/>
<evidence type="ECO:0000313" key="1">
    <source>
        <dbReference type="EMBL" id="OAA69960.1"/>
    </source>
</evidence>
<protein>
    <recommendedName>
        <fullName evidence="3">AB hydrolase-1 domain-containing protein</fullName>
    </recommendedName>
</protein>
<comment type="caution">
    <text evidence="1">The sequence shown here is derived from an EMBL/GenBank/DDBJ whole genome shotgun (WGS) entry which is preliminary data.</text>
</comment>
<reference evidence="1 2" key="1">
    <citation type="journal article" date="2016" name="Genome Biol. Evol.">
        <title>Divergent and convergent evolution of fungal pathogenicity.</title>
        <authorList>
            <person name="Shang Y."/>
            <person name="Xiao G."/>
            <person name="Zheng P."/>
            <person name="Cen K."/>
            <person name="Zhan S."/>
            <person name="Wang C."/>
        </authorList>
    </citation>
    <scope>NUCLEOTIDE SEQUENCE [LARGE SCALE GENOMIC DNA]</scope>
    <source>
        <strain evidence="1 2">RCEF 1005</strain>
    </source>
</reference>
<dbReference type="Proteomes" id="UP000076881">
    <property type="component" value="Unassembled WGS sequence"/>
</dbReference>
<gene>
    <name evidence="1" type="ORF">LEL_09776</name>
</gene>
<proteinExistence type="predicted"/>
<dbReference type="Gene3D" id="3.40.50.1820">
    <property type="entry name" value="alpha/beta hydrolase"/>
    <property type="match status" value="1"/>
</dbReference>